<reference evidence="6 7" key="1">
    <citation type="submission" date="2020-08" db="EMBL/GenBank/DDBJ databases">
        <title>Genomic Encyclopedia of Type Strains, Phase IV (KMG-IV): sequencing the most valuable type-strain genomes for metagenomic binning, comparative biology and taxonomic classification.</title>
        <authorList>
            <person name="Goeker M."/>
        </authorList>
    </citation>
    <scope>NUCLEOTIDE SEQUENCE [LARGE SCALE GENOMIC DNA]</scope>
    <source>
        <strain evidence="6 7">DSM 17507</strain>
    </source>
</reference>
<sequence length="166" mass="17704">MSEKQREVLDLVLDRRTNKEIAAILGISPSAVEQRLQSVRRRLGVVSRADLARTYQDLLNACQNLTGEKLQVAEKSLAVQPYDGDRTAPALNFEAEQAVRSGGGQVGARSVGNPPVGMTEPLRGSGLLAWLDRIAGMPGRIAAITVTATSLAFLLAIATRLADAGR</sequence>
<dbReference type="Pfam" id="PF00196">
    <property type="entry name" value="GerE"/>
    <property type="match status" value="1"/>
</dbReference>
<dbReference type="InterPro" id="IPR016032">
    <property type="entry name" value="Sig_transdc_resp-reg_C-effctor"/>
</dbReference>
<dbReference type="Proteomes" id="UP000538566">
    <property type="component" value="Unassembled WGS sequence"/>
</dbReference>
<evidence type="ECO:0000256" key="1">
    <source>
        <dbReference type="ARBA" id="ARBA00023015"/>
    </source>
</evidence>
<keyword evidence="3" id="KW-0804">Transcription</keyword>
<keyword evidence="1" id="KW-0805">Transcription regulation</keyword>
<evidence type="ECO:0000313" key="6">
    <source>
        <dbReference type="EMBL" id="MBB4615687.1"/>
    </source>
</evidence>
<dbReference type="OrthoDB" id="7502277at2"/>
<feature type="domain" description="HTH luxR-type" evidence="5">
    <location>
        <begin position="1"/>
        <end position="59"/>
    </location>
</feature>
<dbReference type="PANTHER" id="PTHR44688">
    <property type="entry name" value="DNA-BINDING TRANSCRIPTIONAL ACTIVATOR DEVR_DOSR"/>
    <property type="match status" value="1"/>
</dbReference>
<keyword evidence="4" id="KW-0472">Membrane</keyword>
<dbReference type="InterPro" id="IPR000792">
    <property type="entry name" value="Tscrpt_reg_LuxR_C"/>
</dbReference>
<evidence type="ECO:0000259" key="5">
    <source>
        <dbReference type="PROSITE" id="PS50043"/>
    </source>
</evidence>
<dbReference type="PROSITE" id="PS50043">
    <property type="entry name" value="HTH_LUXR_2"/>
    <property type="match status" value="1"/>
</dbReference>
<dbReference type="InterPro" id="IPR036388">
    <property type="entry name" value="WH-like_DNA-bd_sf"/>
</dbReference>
<keyword evidence="4" id="KW-0812">Transmembrane</keyword>
<dbReference type="AlphaFoldDB" id="A0A7W7AGP0"/>
<feature type="transmembrane region" description="Helical" evidence="4">
    <location>
        <begin position="141"/>
        <end position="162"/>
    </location>
</feature>
<dbReference type="EMBL" id="JACHOA010000010">
    <property type="protein sequence ID" value="MBB4615687.1"/>
    <property type="molecule type" value="Genomic_DNA"/>
</dbReference>
<dbReference type="CDD" id="cd06170">
    <property type="entry name" value="LuxR_C_like"/>
    <property type="match status" value="1"/>
</dbReference>
<dbReference type="PANTHER" id="PTHR44688:SF16">
    <property type="entry name" value="DNA-BINDING TRANSCRIPTIONAL ACTIVATOR DEVR_DOSR"/>
    <property type="match status" value="1"/>
</dbReference>
<evidence type="ECO:0000256" key="3">
    <source>
        <dbReference type="ARBA" id="ARBA00023163"/>
    </source>
</evidence>
<dbReference type="GO" id="GO:0006355">
    <property type="term" value="P:regulation of DNA-templated transcription"/>
    <property type="evidence" value="ECO:0007669"/>
    <property type="project" value="InterPro"/>
</dbReference>
<evidence type="ECO:0000256" key="4">
    <source>
        <dbReference type="SAM" id="Phobius"/>
    </source>
</evidence>
<dbReference type="RefSeq" id="WP_144908145.1">
    <property type="nucleotide sequence ID" value="NZ_JACHOA010000010.1"/>
</dbReference>
<dbReference type="SUPFAM" id="SSF46894">
    <property type="entry name" value="C-terminal effector domain of the bipartite response regulators"/>
    <property type="match status" value="1"/>
</dbReference>
<dbReference type="GO" id="GO:0003677">
    <property type="term" value="F:DNA binding"/>
    <property type="evidence" value="ECO:0007669"/>
    <property type="project" value="UniProtKB-KW"/>
</dbReference>
<organism evidence="6 7">
    <name type="scientific">Novosphingobium taihuense</name>
    <dbReference type="NCBI Taxonomy" id="260085"/>
    <lineage>
        <taxon>Bacteria</taxon>
        <taxon>Pseudomonadati</taxon>
        <taxon>Pseudomonadota</taxon>
        <taxon>Alphaproteobacteria</taxon>
        <taxon>Sphingomonadales</taxon>
        <taxon>Sphingomonadaceae</taxon>
        <taxon>Novosphingobium</taxon>
    </lineage>
</organism>
<accession>A0A7W7AGP0</accession>
<keyword evidence="7" id="KW-1185">Reference proteome</keyword>
<evidence type="ECO:0000313" key="7">
    <source>
        <dbReference type="Proteomes" id="UP000538566"/>
    </source>
</evidence>
<keyword evidence="4" id="KW-1133">Transmembrane helix</keyword>
<evidence type="ECO:0000256" key="2">
    <source>
        <dbReference type="ARBA" id="ARBA00023125"/>
    </source>
</evidence>
<keyword evidence="2 6" id="KW-0238">DNA-binding</keyword>
<gene>
    <name evidence="6" type="ORF">GGR37_003987</name>
</gene>
<proteinExistence type="predicted"/>
<dbReference type="SMART" id="SM00421">
    <property type="entry name" value="HTH_LUXR"/>
    <property type="match status" value="1"/>
</dbReference>
<comment type="caution">
    <text evidence="6">The sequence shown here is derived from an EMBL/GenBank/DDBJ whole genome shotgun (WGS) entry which is preliminary data.</text>
</comment>
<name>A0A7W7AGP0_9SPHN</name>
<protein>
    <submittedName>
        <fullName evidence="6">DNA-binding CsgD family transcriptional regulator</fullName>
    </submittedName>
</protein>
<dbReference type="Gene3D" id="1.10.10.10">
    <property type="entry name" value="Winged helix-like DNA-binding domain superfamily/Winged helix DNA-binding domain"/>
    <property type="match status" value="1"/>
</dbReference>